<gene>
    <name evidence="1" type="ORF">DEO72_LG9g1044</name>
</gene>
<proteinExistence type="predicted"/>
<keyword evidence="2" id="KW-1185">Reference proteome</keyword>
<sequence>MVSSMAQRRWERAEAIVVARQEKASCSGVVWLLQVVSGAAMVDSGCVGVGFTREDVARWCKCCRWFGVAPTNCSHSASGVVMVMVT</sequence>
<dbReference type="Proteomes" id="UP000501690">
    <property type="component" value="Linkage Group LG9"/>
</dbReference>
<evidence type="ECO:0000313" key="1">
    <source>
        <dbReference type="EMBL" id="QCE06035.1"/>
    </source>
</evidence>
<protein>
    <submittedName>
        <fullName evidence="1">Uncharacterized protein</fullName>
    </submittedName>
</protein>
<reference evidence="1 2" key="1">
    <citation type="submission" date="2019-04" db="EMBL/GenBank/DDBJ databases">
        <title>An improved genome assembly and genetic linkage map for asparagus bean, Vigna unguiculata ssp. sesquipedialis.</title>
        <authorList>
            <person name="Xia Q."/>
            <person name="Zhang R."/>
            <person name="Dong Y."/>
        </authorList>
    </citation>
    <scope>NUCLEOTIDE SEQUENCE [LARGE SCALE GENOMIC DNA]</scope>
    <source>
        <tissue evidence="1">Leaf</tissue>
    </source>
</reference>
<accession>A0A4D6N1S9</accession>
<organism evidence="1 2">
    <name type="scientific">Vigna unguiculata</name>
    <name type="common">Cowpea</name>
    <dbReference type="NCBI Taxonomy" id="3917"/>
    <lineage>
        <taxon>Eukaryota</taxon>
        <taxon>Viridiplantae</taxon>
        <taxon>Streptophyta</taxon>
        <taxon>Embryophyta</taxon>
        <taxon>Tracheophyta</taxon>
        <taxon>Spermatophyta</taxon>
        <taxon>Magnoliopsida</taxon>
        <taxon>eudicotyledons</taxon>
        <taxon>Gunneridae</taxon>
        <taxon>Pentapetalae</taxon>
        <taxon>rosids</taxon>
        <taxon>fabids</taxon>
        <taxon>Fabales</taxon>
        <taxon>Fabaceae</taxon>
        <taxon>Papilionoideae</taxon>
        <taxon>50 kb inversion clade</taxon>
        <taxon>NPAAA clade</taxon>
        <taxon>indigoferoid/millettioid clade</taxon>
        <taxon>Phaseoleae</taxon>
        <taxon>Vigna</taxon>
    </lineage>
</organism>
<evidence type="ECO:0000313" key="2">
    <source>
        <dbReference type="Proteomes" id="UP000501690"/>
    </source>
</evidence>
<dbReference type="EMBL" id="CP039353">
    <property type="protein sequence ID" value="QCE06035.1"/>
    <property type="molecule type" value="Genomic_DNA"/>
</dbReference>
<name>A0A4D6N1S9_VIGUN</name>
<dbReference type="AlphaFoldDB" id="A0A4D6N1S9"/>